<keyword evidence="8" id="KW-0238">DNA-binding</keyword>
<dbReference type="PANTHER" id="PTHR46213">
    <property type="entry name" value="TRANSCRIPTIONAL ACTIVATOR DEMETER"/>
    <property type="match status" value="1"/>
</dbReference>
<organism evidence="12 13">
    <name type="scientific">Rubroshorea leprosula</name>
    <dbReference type="NCBI Taxonomy" id="152421"/>
    <lineage>
        <taxon>Eukaryota</taxon>
        <taxon>Viridiplantae</taxon>
        <taxon>Streptophyta</taxon>
        <taxon>Embryophyta</taxon>
        <taxon>Tracheophyta</taxon>
        <taxon>Spermatophyta</taxon>
        <taxon>Magnoliopsida</taxon>
        <taxon>eudicotyledons</taxon>
        <taxon>Gunneridae</taxon>
        <taxon>Pentapetalae</taxon>
        <taxon>rosids</taxon>
        <taxon>malvids</taxon>
        <taxon>Malvales</taxon>
        <taxon>Dipterocarpaceae</taxon>
        <taxon>Rubroshorea</taxon>
    </lineage>
</organism>
<feature type="region of interest" description="Disordered" evidence="10">
    <location>
        <begin position="239"/>
        <end position="407"/>
    </location>
</feature>
<feature type="compositionally biased region" description="Basic residues" evidence="10">
    <location>
        <begin position="311"/>
        <end position="320"/>
    </location>
</feature>
<dbReference type="Pfam" id="PF15628">
    <property type="entry name" value="RRM_DME"/>
    <property type="match status" value="1"/>
</dbReference>
<evidence type="ECO:0000256" key="9">
    <source>
        <dbReference type="ARBA" id="ARBA00023242"/>
    </source>
</evidence>
<dbReference type="SMART" id="SM00478">
    <property type="entry name" value="ENDO3c"/>
    <property type="match status" value="1"/>
</dbReference>
<dbReference type="GO" id="GO:0051539">
    <property type="term" value="F:4 iron, 4 sulfur cluster binding"/>
    <property type="evidence" value="ECO:0007669"/>
    <property type="project" value="UniProtKB-KW"/>
</dbReference>
<dbReference type="Proteomes" id="UP001054252">
    <property type="component" value="Unassembled WGS sequence"/>
</dbReference>
<dbReference type="GO" id="GO:0035514">
    <property type="term" value="F:DNA demethylase activity"/>
    <property type="evidence" value="ECO:0007669"/>
    <property type="project" value="InterPro"/>
</dbReference>
<keyword evidence="5" id="KW-0479">Metal-binding</keyword>
<feature type="compositionally biased region" description="Polar residues" evidence="10">
    <location>
        <begin position="539"/>
        <end position="562"/>
    </location>
</feature>
<keyword evidence="6" id="KW-0408">Iron</keyword>
<feature type="compositionally biased region" description="Basic residues" evidence="10">
    <location>
        <begin position="374"/>
        <end position="383"/>
    </location>
</feature>
<feature type="compositionally biased region" description="Basic residues" evidence="10">
    <location>
        <begin position="346"/>
        <end position="355"/>
    </location>
</feature>
<dbReference type="InterPro" id="IPR003265">
    <property type="entry name" value="HhH-GPD_domain"/>
</dbReference>
<dbReference type="GO" id="GO:0003677">
    <property type="term" value="F:DNA binding"/>
    <property type="evidence" value="ECO:0007669"/>
    <property type="project" value="UniProtKB-KW"/>
</dbReference>
<dbReference type="Pfam" id="PF15629">
    <property type="entry name" value="Perm-CXXC"/>
    <property type="match status" value="1"/>
</dbReference>
<keyword evidence="4" id="KW-0004">4Fe-4S</keyword>
<reference evidence="12 13" key="1">
    <citation type="journal article" date="2021" name="Commun. Biol.">
        <title>The genome of Shorea leprosula (Dipterocarpaceae) highlights the ecological relevance of drought in aseasonal tropical rainforests.</title>
        <authorList>
            <person name="Ng K.K.S."/>
            <person name="Kobayashi M.J."/>
            <person name="Fawcett J.A."/>
            <person name="Hatakeyama M."/>
            <person name="Paape T."/>
            <person name="Ng C.H."/>
            <person name="Ang C.C."/>
            <person name="Tnah L.H."/>
            <person name="Lee C.T."/>
            <person name="Nishiyama T."/>
            <person name="Sese J."/>
            <person name="O'Brien M.J."/>
            <person name="Copetti D."/>
            <person name="Mohd Noor M.I."/>
            <person name="Ong R.C."/>
            <person name="Putra M."/>
            <person name="Sireger I.Z."/>
            <person name="Indrioko S."/>
            <person name="Kosugi Y."/>
            <person name="Izuno A."/>
            <person name="Isagi Y."/>
            <person name="Lee S.L."/>
            <person name="Shimizu K.K."/>
        </authorList>
    </citation>
    <scope>NUCLEOTIDE SEQUENCE [LARGE SCALE GENOMIC DNA]</scope>
    <source>
        <strain evidence="12">214</strain>
    </source>
</reference>
<feature type="region of interest" description="Disordered" evidence="10">
    <location>
        <begin position="1086"/>
        <end position="1111"/>
    </location>
</feature>
<feature type="region of interest" description="Disordered" evidence="10">
    <location>
        <begin position="1626"/>
        <end position="1646"/>
    </location>
</feature>
<dbReference type="SMART" id="SM00525">
    <property type="entry name" value="FES"/>
    <property type="match status" value="1"/>
</dbReference>
<evidence type="ECO:0000313" key="13">
    <source>
        <dbReference type="Proteomes" id="UP001054252"/>
    </source>
</evidence>
<feature type="region of interest" description="Disordered" evidence="10">
    <location>
        <begin position="743"/>
        <end position="763"/>
    </location>
</feature>
<feature type="compositionally biased region" description="Polar residues" evidence="10">
    <location>
        <begin position="256"/>
        <end position="270"/>
    </location>
</feature>
<feature type="compositionally biased region" description="Basic and acidic residues" evidence="10">
    <location>
        <begin position="519"/>
        <end position="537"/>
    </location>
</feature>
<evidence type="ECO:0000256" key="10">
    <source>
        <dbReference type="SAM" id="MobiDB-lite"/>
    </source>
</evidence>
<dbReference type="InterPro" id="IPR003651">
    <property type="entry name" value="Endonuclease3_FeS-loop_motif"/>
</dbReference>
<comment type="cofactor">
    <cofactor evidence="1">
        <name>[4Fe-4S] cluster</name>
        <dbReference type="ChEBI" id="CHEBI:49883"/>
    </cofactor>
</comment>
<dbReference type="GO" id="GO:0006284">
    <property type="term" value="P:base-excision repair"/>
    <property type="evidence" value="ECO:0007669"/>
    <property type="project" value="InterPro"/>
</dbReference>
<comment type="similarity">
    <text evidence="3">Belongs to the DNA glycosylase family. DEMETER subfamily.</text>
</comment>
<feature type="compositionally biased region" description="Polar residues" evidence="10">
    <location>
        <begin position="279"/>
        <end position="291"/>
    </location>
</feature>
<feature type="domain" description="HhH-GPD" evidence="11">
    <location>
        <begin position="1396"/>
        <end position="1558"/>
    </location>
</feature>
<feature type="compositionally biased region" description="Low complexity" evidence="10">
    <location>
        <begin position="575"/>
        <end position="588"/>
    </location>
</feature>
<comment type="caution">
    <text evidence="12">The sequence shown here is derived from an EMBL/GenBank/DDBJ whole genome shotgun (WGS) entry which is preliminary data.</text>
</comment>
<protein>
    <recommendedName>
        <fullName evidence="11">HhH-GPD domain-containing protein</fullName>
    </recommendedName>
</protein>
<feature type="region of interest" description="Disordered" evidence="10">
    <location>
        <begin position="1358"/>
        <end position="1400"/>
    </location>
</feature>
<feature type="compositionally biased region" description="Polar residues" evidence="10">
    <location>
        <begin position="298"/>
        <end position="307"/>
    </location>
</feature>
<feature type="compositionally biased region" description="Polar residues" evidence="10">
    <location>
        <begin position="754"/>
        <end position="763"/>
    </location>
</feature>
<evidence type="ECO:0000256" key="2">
    <source>
        <dbReference type="ARBA" id="ARBA00004123"/>
    </source>
</evidence>
<sequence>MAEQGEEEFQFQHSWAPATPLRPTLPTPPQIYAEKQVNAINQANWLGSEGCLPGFTGEAQANGLPACIDPADCTAVNEGVNHLQTALARRTGISIGNMTCTQFPIDPTAEFSNVPFGDLLDLANAAARARSRLRAAPQRNDSMTTDSSISTMDSKSDSNQVEPSSAGPWLADDDFSNIQIDPNCTPRKPQNESIPQQSYDLNLLPGTMAKVASHKTISEFAPITPDKAMRVGREEALIESLQADDRTSKERDKQGNKLTATAVDSNSLQFSRDLHEPVTDSSLVSAPTEENQNPDKGGNQTKEISGTPQQKPRRKKHRPKVITEGKPRTPKPRTPKSNGSQENPTGKRKYVRRKGVDKGSSTPTAEASGESMTHKRKYVRKKVLNKDSSAPTTKESGGASPEALVAKKKSCRRALNFDMEGLQEVEISTSKSVCSNSELDAQNLWRTGSQAKSALQPGEGTEVTPENTEASIANVRPCSKNQIPKHSTSLSEGQAPSTPLPANNKPQRGKRKANSQRENYVEGKDKGTARDRPRHDAQIMSQTDTGLSSRSRNNFNCRTSSTLEEEQARRGLKRNNSNSTEPNTSNTNVYGSHYNSLCTYQAMSCMHFPNIHKRKRTDKGQTSTTSDVPSLIAAEIFVPQGACSVDTASGGLTTLREAVRENPQNIQQTFGCIIAFNQNKRLKKKRSKASTRVQDFTLLSSIVECTNQPTCSREAAGDSDRKGVGGRPHTSIEALVAEMQSTLARKKRTKKRNSITNPASSGMSEVQTAQKIVLYGHKQLFSGAPPEVLWKEMSINAISEQFKHLSINREGSHDAYQQQNAIIPYDMRNQEQNALVLYTRDGTVVPYPMKKRHPRPKVELDEETNRVWKLLLENINSEGIDGTDEEKAKWWEEERRVFRGRAESFIARMHLVQGDRRFSQWKGSVVDSVIGVFLTQNVSDHLSSSAFMSLAAHFPLKSKDNEQPYHEGDSSLIIDRPEFYVLDPEETLQWNEKPIHPVHDQSSVTLNDSWQLEEKEAVNSNDLSGSSTGITSSINESMHEMLSYSPRDSETCHDSVASRSDMQIIGGGDECSQYDEATNGAISYQNSMVPSHSSQNSSIAQTAERTGSSSESYSEAVDQIKEAKFNMLNNSSCSFVKLLEMAGSTMLHEVYVHANYSMSFLENLKAQGSQCQNNHRQGMDNLGVPKSFMAESIIPSANFHPHLTINSEVMSVEHSEMFKEETKSSKMSKKKNKNSMKEQSPLANESANKITDQNGTVPSVQVVIQSPGEYNQLSNNSHRDKSAITLSQAGLQGECGNLVESSAQVQNKEMQRHLKNHSGDILDVTESTTTFDNPRNTQQKIQESKLYEHSCSFNKEHNEMEAATSKPKGRKAAKEKESHDWDSLRKQAEAGGKKRERTEKTMDSLDYEAVRCADVHEIAETIKERGMNNMLAERIKDFLNRLVREHGSIDLEWLRDVPPDKAKEYLLSIRGLGLKSVECVRLLTLHHLAFPVDTNVGRIAVRLGWVPLQPLPESLQLHLLELYPVLESIQKYLWPRLCKLDQRTLYELHYQMITFGKVFCTKSKPNCNACPMRGECRHFASAFASVRLALPGPEEKSIISAMENTAYDQNSATTIDQPLLPLPQPIEQPEGNPQFEANRQTEGKDGANKCEPIIEEPASPEPVCTQVSENDIEDIEDTLCDDPDEIPTIKLDMEEFTQTLQNYMQNNMELQEGDMSKALVALTAEAASIPTPKLKNVSRLRTEHHVYELPDSHPLLKGMEEREPDDPCKYLLAIWTPGETANSIQPPERRCSSQEHGKLCDDQTCFSCNSIREAESHIVRGTLLIPCRTAMRGSFPLNGTYFQVNEVFADHSSSLNPIDVPREWLWNLPRRTVYFGTSIPSIFKGLTTEGIQHCFWRGYVCVRGFDQKTRAPRPLIARLHFPASKLNKAKGKAAADDD</sequence>
<keyword evidence="13" id="KW-1185">Reference proteome</keyword>
<dbReference type="GO" id="GO:0003906">
    <property type="term" value="F:DNA-(apurinic or apyrimidinic site) endonuclease activity"/>
    <property type="evidence" value="ECO:0007669"/>
    <property type="project" value="UniProtKB-ARBA"/>
</dbReference>
<dbReference type="SUPFAM" id="SSF48150">
    <property type="entry name" value="DNA-glycosylase"/>
    <property type="match status" value="1"/>
</dbReference>
<feature type="compositionally biased region" description="Low complexity" evidence="10">
    <location>
        <begin position="141"/>
        <end position="153"/>
    </location>
</feature>
<proteinExistence type="inferred from homology"/>
<comment type="subcellular location">
    <subcellularLocation>
        <location evidence="2">Nucleus</location>
    </subcellularLocation>
</comment>
<feature type="region of interest" description="Disordered" evidence="10">
    <location>
        <begin position="1217"/>
        <end position="1256"/>
    </location>
</feature>
<accession>A0AAV5LLS5</accession>
<feature type="region of interest" description="Disordered" evidence="10">
    <location>
        <begin position="131"/>
        <end position="194"/>
    </location>
</feature>
<dbReference type="GO" id="GO:0141166">
    <property type="term" value="P:chromosomal 5-methylcytosine DNA demethylation pathway"/>
    <property type="evidence" value="ECO:0007669"/>
    <property type="project" value="InterPro"/>
</dbReference>
<evidence type="ECO:0000256" key="3">
    <source>
        <dbReference type="ARBA" id="ARBA00005646"/>
    </source>
</evidence>
<feature type="compositionally biased region" description="Polar residues" evidence="10">
    <location>
        <begin position="1241"/>
        <end position="1256"/>
    </location>
</feature>
<dbReference type="GO" id="GO:0046872">
    <property type="term" value="F:metal ion binding"/>
    <property type="evidence" value="ECO:0007669"/>
    <property type="project" value="UniProtKB-KW"/>
</dbReference>
<feature type="region of interest" description="Disordered" evidence="10">
    <location>
        <begin position="445"/>
        <end position="588"/>
    </location>
</feature>
<dbReference type="EMBL" id="BPVZ01000123">
    <property type="protein sequence ID" value="GKV37567.1"/>
    <property type="molecule type" value="Genomic_DNA"/>
</dbReference>
<evidence type="ECO:0000256" key="7">
    <source>
        <dbReference type="ARBA" id="ARBA00023014"/>
    </source>
</evidence>
<keyword evidence="7" id="KW-0411">Iron-sulfur</keyword>
<keyword evidence="9" id="KW-0539">Nucleus</keyword>
<evidence type="ECO:0000256" key="6">
    <source>
        <dbReference type="ARBA" id="ARBA00023004"/>
    </source>
</evidence>
<feature type="compositionally biased region" description="Polar residues" evidence="10">
    <location>
        <begin position="386"/>
        <end position="395"/>
    </location>
</feature>
<dbReference type="InterPro" id="IPR011257">
    <property type="entry name" value="DNA_glycosylase"/>
</dbReference>
<evidence type="ECO:0000256" key="1">
    <source>
        <dbReference type="ARBA" id="ARBA00001966"/>
    </source>
</evidence>
<name>A0AAV5LLS5_9ROSI</name>
<dbReference type="CDD" id="cd00056">
    <property type="entry name" value="ENDO3c"/>
    <property type="match status" value="1"/>
</dbReference>
<dbReference type="PANTHER" id="PTHR46213:SF13">
    <property type="entry name" value="DEMETER-LIKE PROTEIN 2-RELATED"/>
    <property type="match status" value="1"/>
</dbReference>
<dbReference type="GO" id="GO:0019104">
    <property type="term" value="F:DNA N-glycosylase activity"/>
    <property type="evidence" value="ECO:0007669"/>
    <property type="project" value="InterPro"/>
</dbReference>
<dbReference type="InterPro" id="IPR028925">
    <property type="entry name" value="RRM_DME"/>
</dbReference>
<gene>
    <name evidence="12" type="ORF">SLEP1_g45586</name>
</gene>
<feature type="compositionally biased region" description="Basic and acidic residues" evidence="10">
    <location>
        <begin position="243"/>
        <end position="255"/>
    </location>
</feature>
<evidence type="ECO:0000313" key="12">
    <source>
        <dbReference type="EMBL" id="GKV37567.1"/>
    </source>
</evidence>
<dbReference type="InterPro" id="IPR044811">
    <property type="entry name" value="DME/ROS1"/>
</dbReference>
<dbReference type="InterPro" id="IPR023170">
    <property type="entry name" value="HhH_base_excis_C"/>
</dbReference>
<dbReference type="GO" id="GO:0005634">
    <property type="term" value="C:nucleus"/>
    <property type="evidence" value="ECO:0007669"/>
    <property type="project" value="UniProtKB-SubCell"/>
</dbReference>
<evidence type="ECO:0000256" key="4">
    <source>
        <dbReference type="ARBA" id="ARBA00022485"/>
    </source>
</evidence>
<evidence type="ECO:0000256" key="8">
    <source>
        <dbReference type="ARBA" id="ARBA00023125"/>
    </source>
</evidence>
<dbReference type="FunFam" id="1.10.1670.10:FF:000004">
    <property type="entry name" value="DNA glycosylase/AP lyase ROS1"/>
    <property type="match status" value="1"/>
</dbReference>
<dbReference type="Gene3D" id="1.10.1670.10">
    <property type="entry name" value="Helix-hairpin-Helix base-excision DNA repair enzymes (C-terminal)"/>
    <property type="match status" value="1"/>
</dbReference>
<feature type="compositionally biased region" description="Basic residues" evidence="10">
    <location>
        <begin position="744"/>
        <end position="753"/>
    </location>
</feature>
<evidence type="ECO:0000259" key="11">
    <source>
        <dbReference type="SMART" id="SM00478"/>
    </source>
</evidence>
<evidence type="ECO:0000256" key="5">
    <source>
        <dbReference type="ARBA" id="ARBA00022723"/>
    </source>
</evidence>
<feature type="compositionally biased region" description="Polar residues" evidence="10">
    <location>
        <begin position="479"/>
        <end position="506"/>
    </location>
</feature>
<feature type="compositionally biased region" description="Basic and acidic residues" evidence="10">
    <location>
        <begin position="1372"/>
        <end position="1400"/>
    </location>
</feature>
<dbReference type="InterPro" id="IPR028924">
    <property type="entry name" value="Perm-CXXC"/>
</dbReference>